<feature type="transmembrane region" description="Helical" evidence="1">
    <location>
        <begin position="75"/>
        <end position="101"/>
    </location>
</feature>
<dbReference type="Proteomes" id="UP000031036">
    <property type="component" value="Unassembled WGS sequence"/>
</dbReference>
<comment type="caution">
    <text evidence="2">The sequence shown here is derived from an EMBL/GenBank/DDBJ whole genome shotgun (WGS) entry which is preliminary data.</text>
</comment>
<sequence>MAIQEIIHRPFPRFESSKFSNGTSNRFVLDALNNVMLSYQHSLSLQTSSSLRRLHAAADKNDAFPFVMEDRTPLFASYTSLSAILPVCAVLSAALIVIGLLKVRSWRKQKYQLRCLQAVYDILEDIGNEQQQRSFIYRPSEPQHLPQQTIYRAITFHRNDPTPFFQPPSRIRSLKFDKVHYPRTANDVLSHFSAINMRKDLHELR</sequence>
<keyword evidence="1" id="KW-0812">Transmembrane</keyword>
<gene>
    <name evidence="2" type="ORF">Tcan_15437</name>
</gene>
<proteinExistence type="predicted"/>
<keyword evidence="1" id="KW-1133">Transmembrane helix</keyword>
<name>A0A0B2VJL1_TOXCA</name>
<dbReference type="AlphaFoldDB" id="A0A0B2VJL1"/>
<keyword evidence="1" id="KW-0472">Membrane</keyword>
<accession>A0A0B2VJL1</accession>
<keyword evidence="3" id="KW-1185">Reference proteome</keyword>
<evidence type="ECO:0000256" key="1">
    <source>
        <dbReference type="SAM" id="Phobius"/>
    </source>
</evidence>
<evidence type="ECO:0000313" key="2">
    <source>
        <dbReference type="EMBL" id="KHN81589.1"/>
    </source>
</evidence>
<protein>
    <submittedName>
        <fullName evidence="2">Uncharacterized protein</fullName>
    </submittedName>
</protein>
<dbReference type="EMBL" id="JPKZ01001481">
    <property type="protein sequence ID" value="KHN81589.1"/>
    <property type="molecule type" value="Genomic_DNA"/>
</dbReference>
<reference evidence="2 3" key="1">
    <citation type="submission" date="2014-11" db="EMBL/GenBank/DDBJ databases">
        <title>Genetic blueprint of the zoonotic pathogen Toxocara canis.</title>
        <authorList>
            <person name="Zhu X.-Q."/>
            <person name="Korhonen P.K."/>
            <person name="Cai H."/>
            <person name="Young N.D."/>
            <person name="Nejsum P."/>
            <person name="von Samson-Himmelstjerna G."/>
            <person name="Boag P.R."/>
            <person name="Tan P."/>
            <person name="Li Q."/>
            <person name="Min J."/>
            <person name="Yang Y."/>
            <person name="Wang X."/>
            <person name="Fang X."/>
            <person name="Hall R.S."/>
            <person name="Hofmann A."/>
            <person name="Sternberg P.W."/>
            <person name="Jex A.R."/>
            <person name="Gasser R.B."/>
        </authorList>
    </citation>
    <scope>NUCLEOTIDE SEQUENCE [LARGE SCALE GENOMIC DNA]</scope>
    <source>
        <strain evidence="2">PN_DK_2014</strain>
    </source>
</reference>
<evidence type="ECO:0000313" key="3">
    <source>
        <dbReference type="Proteomes" id="UP000031036"/>
    </source>
</evidence>
<organism evidence="2 3">
    <name type="scientific">Toxocara canis</name>
    <name type="common">Canine roundworm</name>
    <dbReference type="NCBI Taxonomy" id="6265"/>
    <lineage>
        <taxon>Eukaryota</taxon>
        <taxon>Metazoa</taxon>
        <taxon>Ecdysozoa</taxon>
        <taxon>Nematoda</taxon>
        <taxon>Chromadorea</taxon>
        <taxon>Rhabditida</taxon>
        <taxon>Spirurina</taxon>
        <taxon>Ascaridomorpha</taxon>
        <taxon>Ascaridoidea</taxon>
        <taxon>Toxocaridae</taxon>
        <taxon>Toxocara</taxon>
    </lineage>
</organism>